<dbReference type="GO" id="GO:0140359">
    <property type="term" value="F:ABC-type transporter activity"/>
    <property type="evidence" value="ECO:0007669"/>
    <property type="project" value="InterPro"/>
</dbReference>
<dbReference type="SMART" id="SM00382">
    <property type="entry name" value="AAA"/>
    <property type="match status" value="2"/>
</dbReference>
<evidence type="ECO:0000256" key="4">
    <source>
        <dbReference type="ARBA" id="ARBA00022692"/>
    </source>
</evidence>
<reference evidence="16 17" key="1">
    <citation type="journal article" date="2011" name="Genome Biol. Evol.">
        <title>Integration of the genetic map and genome assembly of fugu facilitates insights into distinct features of genome evolution in teleosts and mammals.</title>
        <authorList>
            <person name="Kai W."/>
            <person name="Kikuchi K."/>
            <person name="Tohari S."/>
            <person name="Chew A.K."/>
            <person name="Tay A."/>
            <person name="Fujiwara A."/>
            <person name="Hosoya S."/>
            <person name="Suetake H."/>
            <person name="Naruse K."/>
            <person name="Brenner S."/>
            <person name="Suzuki Y."/>
            <person name="Venkatesh B."/>
        </authorList>
    </citation>
    <scope>NUCLEOTIDE SEQUENCE [LARGE SCALE GENOMIC DNA]</scope>
</reference>
<evidence type="ECO:0000259" key="15">
    <source>
        <dbReference type="PROSITE" id="PS50893"/>
    </source>
</evidence>
<keyword evidence="10" id="KW-1015">Disulfide bond</keyword>
<keyword evidence="7" id="KW-1278">Translocase</keyword>
<dbReference type="InterPro" id="IPR026082">
    <property type="entry name" value="ABCA"/>
</dbReference>
<evidence type="ECO:0000256" key="9">
    <source>
        <dbReference type="ARBA" id="ARBA00023136"/>
    </source>
</evidence>
<name>A0A674NH43_TAKRU</name>
<dbReference type="FunFam" id="3.40.50.300:FF:000232">
    <property type="entry name" value="ATP-binding cassette, sub-family A (ABC1), member 1"/>
    <property type="match status" value="1"/>
</dbReference>
<dbReference type="InterPro" id="IPR003593">
    <property type="entry name" value="AAA+_ATPase"/>
</dbReference>
<organism evidence="16 17">
    <name type="scientific">Takifugu rubripes</name>
    <name type="common">Japanese pufferfish</name>
    <name type="synonym">Fugu rubripes</name>
    <dbReference type="NCBI Taxonomy" id="31033"/>
    <lineage>
        <taxon>Eukaryota</taxon>
        <taxon>Metazoa</taxon>
        <taxon>Chordata</taxon>
        <taxon>Craniata</taxon>
        <taxon>Vertebrata</taxon>
        <taxon>Euteleostomi</taxon>
        <taxon>Actinopterygii</taxon>
        <taxon>Neopterygii</taxon>
        <taxon>Teleostei</taxon>
        <taxon>Neoteleostei</taxon>
        <taxon>Acanthomorphata</taxon>
        <taxon>Eupercaria</taxon>
        <taxon>Tetraodontiformes</taxon>
        <taxon>Tetradontoidea</taxon>
        <taxon>Tetraodontidae</taxon>
        <taxon>Takifugu</taxon>
    </lineage>
</organism>
<feature type="compositionally biased region" description="Low complexity" evidence="13">
    <location>
        <begin position="1060"/>
        <end position="1073"/>
    </location>
</feature>
<dbReference type="GO" id="GO:0140326">
    <property type="term" value="F:ATPase-coupled intramembrane lipid transporter activity"/>
    <property type="evidence" value="ECO:0007669"/>
    <property type="project" value="UniProtKB-EC"/>
</dbReference>
<keyword evidence="8 14" id="KW-1133">Transmembrane helix</keyword>
<dbReference type="GeneTree" id="ENSGT00940000161439"/>
<feature type="transmembrane region" description="Helical" evidence="14">
    <location>
        <begin position="1604"/>
        <end position="1624"/>
    </location>
</feature>
<feature type="region of interest" description="Disordered" evidence="13">
    <location>
        <begin position="1059"/>
        <end position="1087"/>
    </location>
</feature>
<evidence type="ECO:0000256" key="13">
    <source>
        <dbReference type="SAM" id="MobiDB-lite"/>
    </source>
</evidence>
<feature type="compositionally biased region" description="Polar residues" evidence="13">
    <location>
        <begin position="1179"/>
        <end position="1195"/>
    </location>
</feature>
<feature type="domain" description="ABC transporter" evidence="15">
    <location>
        <begin position="821"/>
        <end position="1052"/>
    </location>
</feature>
<dbReference type="Ensembl" id="ENSTRUT00000084373.1">
    <property type="protein sequence ID" value="ENSTRUP00000072576.1"/>
    <property type="gene ID" value="ENSTRUG00000004953.3"/>
</dbReference>
<dbReference type="InterPro" id="IPR027417">
    <property type="entry name" value="P-loop_NTPase"/>
</dbReference>
<dbReference type="InterPro" id="IPR017871">
    <property type="entry name" value="ABC_transporter-like_CS"/>
</dbReference>
<keyword evidence="3" id="KW-0597">Phosphoprotein</keyword>
<dbReference type="Gene3D" id="3.40.50.300">
    <property type="entry name" value="P-loop containing nucleotide triphosphate hydrolases"/>
    <property type="match status" value="2"/>
</dbReference>
<gene>
    <name evidence="16" type="primary">abca7</name>
</gene>
<evidence type="ECO:0000256" key="14">
    <source>
        <dbReference type="SAM" id="Phobius"/>
    </source>
</evidence>
<feature type="transmembrane region" description="Helical" evidence="14">
    <location>
        <begin position="646"/>
        <end position="669"/>
    </location>
</feature>
<evidence type="ECO:0000256" key="6">
    <source>
        <dbReference type="ARBA" id="ARBA00022840"/>
    </source>
</evidence>
<dbReference type="PANTHER" id="PTHR19229">
    <property type="entry name" value="ATP-BINDING CASSETTE TRANSPORTER SUBFAMILY A ABCA"/>
    <property type="match status" value="1"/>
</dbReference>
<accession>A0A674NH43</accession>
<keyword evidence="5" id="KW-0547">Nucleotide-binding</keyword>
<feature type="region of interest" description="Disordered" evidence="13">
    <location>
        <begin position="1173"/>
        <end position="1209"/>
    </location>
</feature>
<reference evidence="16" key="3">
    <citation type="submission" date="2025-09" db="UniProtKB">
        <authorList>
            <consortium name="Ensembl"/>
        </authorList>
    </citation>
    <scope>IDENTIFICATION</scope>
</reference>
<keyword evidence="11" id="KW-0325">Glycoprotein</keyword>
<evidence type="ECO:0000256" key="8">
    <source>
        <dbReference type="ARBA" id="ARBA00022989"/>
    </source>
</evidence>
<dbReference type="Proteomes" id="UP000005226">
    <property type="component" value="Chromosome 20"/>
</dbReference>
<evidence type="ECO:0000256" key="3">
    <source>
        <dbReference type="ARBA" id="ARBA00022553"/>
    </source>
</evidence>
<feature type="transmembrane region" description="Helical" evidence="14">
    <location>
        <begin position="1720"/>
        <end position="1739"/>
    </location>
</feature>
<keyword evidence="9 14" id="KW-0472">Membrane</keyword>
<dbReference type="Pfam" id="PF12698">
    <property type="entry name" value="ABC2_membrane_3"/>
    <property type="match status" value="2"/>
</dbReference>
<dbReference type="InterPro" id="IPR013525">
    <property type="entry name" value="ABC2_TM"/>
</dbReference>
<dbReference type="GO" id="GO:0016887">
    <property type="term" value="F:ATP hydrolysis activity"/>
    <property type="evidence" value="ECO:0007669"/>
    <property type="project" value="InterPro"/>
</dbReference>
<dbReference type="GO" id="GO:0005524">
    <property type="term" value="F:ATP binding"/>
    <property type="evidence" value="ECO:0007669"/>
    <property type="project" value="UniProtKB-KW"/>
</dbReference>
<evidence type="ECO:0000256" key="12">
    <source>
        <dbReference type="ARBA" id="ARBA00034036"/>
    </source>
</evidence>
<keyword evidence="17" id="KW-1185">Reference proteome</keyword>
<feature type="transmembrane region" description="Helical" evidence="14">
    <location>
        <begin position="572"/>
        <end position="591"/>
    </location>
</feature>
<dbReference type="GO" id="GO:0005548">
    <property type="term" value="F:phospholipid transporter activity"/>
    <property type="evidence" value="ECO:0007669"/>
    <property type="project" value="UniProtKB-ARBA"/>
</dbReference>
<reference evidence="16" key="2">
    <citation type="submission" date="2025-08" db="UniProtKB">
        <authorList>
            <consortium name="Ensembl"/>
        </authorList>
    </citation>
    <scope>IDENTIFICATION</scope>
</reference>
<feature type="transmembrane region" description="Helical" evidence="14">
    <location>
        <begin position="1525"/>
        <end position="1547"/>
    </location>
</feature>
<feature type="transmembrane region" description="Helical" evidence="14">
    <location>
        <begin position="1567"/>
        <end position="1592"/>
    </location>
</feature>
<dbReference type="InterPro" id="IPR003439">
    <property type="entry name" value="ABC_transporter-like_ATP-bd"/>
</dbReference>
<feature type="transmembrane region" description="Helical" evidence="14">
    <location>
        <begin position="1245"/>
        <end position="1266"/>
    </location>
</feature>
<proteinExistence type="predicted"/>
<evidence type="ECO:0000256" key="2">
    <source>
        <dbReference type="ARBA" id="ARBA00012189"/>
    </source>
</evidence>
<evidence type="ECO:0000256" key="7">
    <source>
        <dbReference type="ARBA" id="ARBA00022967"/>
    </source>
</evidence>
<evidence type="ECO:0000313" key="17">
    <source>
        <dbReference type="Proteomes" id="UP000005226"/>
    </source>
</evidence>
<comment type="catalytic activity">
    <reaction evidence="12">
        <text>ATP + H2O + phospholipidSide 1 = ADP + phosphate + phospholipidSide 2.</text>
        <dbReference type="EC" id="7.6.2.1"/>
    </reaction>
</comment>
<protein>
    <recommendedName>
        <fullName evidence="2">P-type phospholipid transporter</fullName>
        <ecNumber evidence="2">7.6.2.1</ecNumber>
    </recommendedName>
</protein>
<dbReference type="GO" id="GO:0016020">
    <property type="term" value="C:membrane"/>
    <property type="evidence" value="ECO:0007669"/>
    <property type="project" value="UniProtKB-SubCell"/>
</dbReference>
<dbReference type="PROSITE" id="PS00211">
    <property type="entry name" value="ABC_TRANSPORTER_1"/>
    <property type="match status" value="1"/>
</dbReference>
<evidence type="ECO:0000256" key="11">
    <source>
        <dbReference type="ARBA" id="ARBA00023180"/>
    </source>
</evidence>
<dbReference type="EC" id="7.6.2.1" evidence="2"/>
<evidence type="ECO:0000256" key="1">
    <source>
        <dbReference type="ARBA" id="ARBA00004141"/>
    </source>
</evidence>
<feature type="transmembrane region" description="Helical" evidence="14">
    <location>
        <begin position="675"/>
        <end position="697"/>
    </location>
</feature>
<evidence type="ECO:0000256" key="10">
    <source>
        <dbReference type="ARBA" id="ARBA00023157"/>
    </source>
</evidence>
<comment type="subcellular location">
    <subcellularLocation>
        <location evidence="1">Membrane</location>
        <topology evidence="1">Multi-pass membrane protein</topology>
    </subcellularLocation>
</comment>
<keyword evidence="6" id="KW-0067">ATP-binding</keyword>
<dbReference type="PANTHER" id="PTHR19229:SF49">
    <property type="entry name" value="PHOSPHOLIPID-TRANSPORTING ATPASE ABCA7"/>
    <property type="match status" value="1"/>
</dbReference>
<feature type="transmembrane region" description="Helical" evidence="14">
    <location>
        <begin position="611"/>
        <end position="634"/>
    </location>
</feature>
<dbReference type="Pfam" id="PF00005">
    <property type="entry name" value="ABC_tran"/>
    <property type="match status" value="2"/>
</dbReference>
<dbReference type="Pfam" id="PF23321">
    <property type="entry name" value="R1_ABCA1"/>
    <property type="match status" value="1"/>
</dbReference>
<dbReference type="CDD" id="cd03263">
    <property type="entry name" value="ABC_subfamily_A"/>
    <property type="match status" value="2"/>
</dbReference>
<feature type="domain" description="ABC transporter" evidence="15">
    <location>
        <begin position="1777"/>
        <end position="2009"/>
    </location>
</feature>
<dbReference type="InterPro" id="IPR056264">
    <property type="entry name" value="R2_ABCA1-4-like"/>
</dbReference>
<feature type="transmembrane region" description="Helical" evidence="14">
    <location>
        <begin position="1636"/>
        <end position="1657"/>
    </location>
</feature>
<dbReference type="PROSITE" id="PS50893">
    <property type="entry name" value="ABC_TRANSPORTER_2"/>
    <property type="match status" value="2"/>
</dbReference>
<evidence type="ECO:0000256" key="5">
    <source>
        <dbReference type="ARBA" id="ARBA00022741"/>
    </source>
</evidence>
<evidence type="ECO:0000313" key="16">
    <source>
        <dbReference type="Ensembl" id="ENSTRUP00000072576.1"/>
    </source>
</evidence>
<sequence length="2108" mass="237771">MGYFRQLLLLLWKNITYRRRNKIQLIIELLWPLFLFVILICVRQSHPPYKQQQCHFPNKALPSAGTLPWIQGIICNINNPCFHNKTQGEMVGQVGNFDNSICFVIVPFQIALTGGQMQLKDLVCNASMLRRFLTVDAGGIPIDELQTRLCNQSADALQEAERLFLSQLDFTKFFTVGVSDMTPVRSLPLYSSFHLQYDFLHHFTTFAVPSFFFQLSSLSSFVDMSTALRHLSAENRSALPREGFRAFSKIMCGHPEFGGERIPSLNWYEDNDIKSFLGKNGTEDTDLEPPFCKSLIQGLESNPLSRIVWRGIKPLFIGKLLYTPDTSAVRRVMKEVNKTFEDLQILQELNEAWKEVGPRIKNYMESSVEIQLLQVAVLVNLRLENTSWTASRITRFLSTPSPNVPRKPGASSTWLDIYNELNQTITTLAQVTECFSLNKLEGFETEGQMIDRALELLEDRQFWAGVVFMLPNSSSPELPPHVTYKIRMDIDDVTRTNKIKDRFWDPGPAADPFNDMRYIWGGFVYIQDLVERAVSCVLSGVQPTTGIYIQQMPYPCYVDDVFLRVLNRSLPLFMTLSWIYSVAMIIKGVVYEKEARLKETMRIMGLGTGTLWLSWFISSMVPFLISAGLLIALLKWGDILPYSDPSVVFFFLTAFATATIMQCFLISTFFSKANLAAACGGLIYFSLYLPYVLCVAWRDRLNTKIRVFSFLSPVAFGFGCEYFSQYEEQGVGIQWNNVHISPMEGDSYSFTVSIVMLYVDAFIYAIAAWYIEAVFPGEYGIPRPWYFIFQINYWGPPEKYRIHCFSLDHIEPEPTNLILGVSIRNLVKIYKKGAKLAVNHLNLKFYEGQITSFLGHNGAGKTTTISILTGLFPPTSGTVYIKGMDIRYDMDTIRRTLGVCPQHNVLFDILTVEEHVWFYGCLKGLSEAEVKSELDTLLDNVGLLHKRHEQTKNLSGGMQRKLSVAIAFVGGSKVVVLDEPTAGVDPYSRRGIWDLLLKYRKDRTIILSTHYMDEAELLGDRIAIISQGRLCCCGSPLYLKSHLGSGYYLTVVKREGLNHSTPSSTSISTSISTNKLESSMSEDTGLGSEESSSYLVALLSLAQHHIPGARLVEESRREVVINLPQMAAKDSSLGVFLSELDQRLTELGISSYGLSDSTLEEIFLRVAEETGVDAESEQPAASPNGQEPSAGQRTSGQDEEEPDTDPLSGDGYVGVPTVGWWLTWQQLRALFVKRWLYARRSRRGFFAQIVLPAVFVLIALLFSLIVPPFGKYPALQLQPWMYGEQYTFFSNDAPGSPVVENLLEALLDQPGFGTKCMEEEDNSPQVSYSMWKMFNKGNWSKEKTSPECQCSTEDVRRMLPDCPPGAGGLPPPQMKRQTGDILQNLTGYNISDYLVKTYPQILKKSLKMKKWVNEFRIYEGTQLQQSDFFLLFFNISQNSSLDALLKRLPSFLERLNSQNNVKVWYNNKGWHAAVSFVNVMNNGLLRASLPPGPERRKHGITAYNHPLNLTKEQLYLHLMTTSVDVLVSICVIFAMSFVPASFVLFLIEERVSKAKHLQFVSGVKPVLYWLANFAWDMLNYTVPATMVVLIFISFQQQSYVSETNLPALVLLLLFYGWSITPLMYPASFVFTVPSTAYVVLTSINLFIGINGSIATFVLELFHLNEVNRILKKVFLIFPHFCLGRGLIDMAKNQAMADAFQRLGTKPTLDPLQWDFVGKNLFAMAAEGVIFFIFTILLQYKFFIRFRSTLLPPLGPEDEDVTRERQRVLNGNAQSDILSMINLSKVYKMGKKPAVDRLCLGIPCGECFGLLGVNGAGKTSTFRMLTGDTNVTYGEAFLNHHSVLTEMERVHQLMGYCPQFDAISDLLTGREHLELYARLRGVPEESVTKVAEWGVKKLGLTQYADREAGGYSGGNKRKLSTAISLIGAPPVIFLDEPTTGMDPKAKRFLWNCILSVTKEGRAVVLTSHSMEECEALCTRMAIMVNGRFRCLGSVQHLKNRFGDGYTIILRLGDSKSSPEPCPVSAYMKSSFPSIELKERHENILQYQLPSHACCLARVFDLLSNNFEELGVVDFSVSQTTLDQVRMTVMDEGNTSVYKGLLDSKCCPRN</sequence>
<dbReference type="SUPFAM" id="SSF52540">
    <property type="entry name" value="P-loop containing nucleoside triphosphate hydrolases"/>
    <property type="match status" value="2"/>
</dbReference>
<dbReference type="FunFam" id="3.40.50.300:FF:000264">
    <property type="entry name" value="ATP-binding cassette, sub-family A (ABC1), member 1"/>
    <property type="match status" value="1"/>
</dbReference>
<keyword evidence="4 14" id="KW-0812">Transmembrane</keyword>